<accession>A0A1H0LVW0</accession>
<evidence type="ECO:0000313" key="1">
    <source>
        <dbReference type="EMBL" id="SDO72233.1"/>
    </source>
</evidence>
<dbReference type="OrthoDB" id="5432751at2"/>
<dbReference type="EMBL" id="FNJI01000005">
    <property type="protein sequence ID" value="SDO72233.1"/>
    <property type="molecule type" value="Genomic_DNA"/>
</dbReference>
<protein>
    <submittedName>
        <fullName evidence="1">Uncharacterized protein</fullName>
    </submittedName>
</protein>
<evidence type="ECO:0000313" key="2">
    <source>
        <dbReference type="Proteomes" id="UP000199073"/>
    </source>
</evidence>
<gene>
    <name evidence="1" type="ORF">SAMN05660330_00874</name>
</gene>
<dbReference type="RefSeq" id="WP_092220159.1">
    <property type="nucleotide sequence ID" value="NZ_FNJI01000005.1"/>
</dbReference>
<dbReference type="AlphaFoldDB" id="A0A1H0LVW0"/>
<organism evidence="1 2">
    <name type="scientific">Desulforhopalus singaporensis</name>
    <dbReference type="NCBI Taxonomy" id="91360"/>
    <lineage>
        <taxon>Bacteria</taxon>
        <taxon>Pseudomonadati</taxon>
        <taxon>Thermodesulfobacteriota</taxon>
        <taxon>Desulfobulbia</taxon>
        <taxon>Desulfobulbales</taxon>
        <taxon>Desulfocapsaceae</taxon>
        <taxon>Desulforhopalus</taxon>
    </lineage>
</organism>
<reference evidence="1 2" key="1">
    <citation type="submission" date="2016-10" db="EMBL/GenBank/DDBJ databases">
        <authorList>
            <person name="de Groot N.N."/>
        </authorList>
    </citation>
    <scope>NUCLEOTIDE SEQUENCE [LARGE SCALE GENOMIC DNA]</scope>
    <source>
        <strain evidence="1 2">DSM 12130</strain>
    </source>
</reference>
<sequence>MCRLEKKQQVLRILADNLNTPNPELVASDYIADKLDMSKTDTCQLLKLMHEMGVVVSDMEGERSLITHEGLSCLQ</sequence>
<name>A0A1H0LVW0_9BACT</name>
<keyword evidence="2" id="KW-1185">Reference proteome</keyword>
<dbReference type="Proteomes" id="UP000199073">
    <property type="component" value="Unassembled WGS sequence"/>
</dbReference>
<proteinExistence type="predicted"/>